<keyword evidence="4" id="KW-1185">Reference proteome</keyword>
<keyword evidence="1" id="KW-0812">Transmembrane</keyword>
<feature type="transmembrane region" description="Helical" evidence="1">
    <location>
        <begin position="328"/>
        <end position="348"/>
    </location>
</feature>
<dbReference type="PANTHER" id="PTHR30590:SF3">
    <property type="entry name" value="HYPOTHETICAL MEMBRANE SPANNING PROTEIN"/>
    <property type="match status" value="1"/>
</dbReference>
<dbReference type="InterPro" id="IPR007349">
    <property type="entry name" value="DUF418"/>
</dbReference>
<evidence type="ECO:0000259" key="2">
    <source>
        <dbReference type="Pfam" id="PF04235"/>
    </source>
</evidence>
<dbReference type="Pfam" id="PF04235">
    <property type="entry name" value="DUF418"/>
    <property type="match status" value="1"/>
</dbReference>
<dbReference type="RefSeq" id="WP_047944158.1">
    <property type="nucleotide sequence ID" value="NZ_LDPH01000028.1"/>
</dbReference>
<dbReference type="EMBL" id="LDPH01000028">
    <property type="protein sequence ID" value="KLV22901.1"/>
    <property type="molecule type" value="Genomic_DNA"/>
</dbReference>
<dbReference type="InterPro" id="IPR052529">
    <property type="entry name" value="Bact_Transport_Assoc"/>
</dbReference>
<feature type="transmembrane region" description="Helical" evidence="1">
    <location>
        <begin position="234"/>
        <end position="253"/>
    </location>
</feature>
<gene>
    <name evidence="3" type="ORF">ABW02_20705</name>
</gene>
<dbReference type="AlphaFoldDB" id="A0A0J1IAB3"/>
<dbReference type="OrthoDB" id="9807744at2"/>
<feature type="transmembrane region" description="Helical" evidence="1">
    <location>
        <begin position="12"/>
        <end position="33"/>
    </location>
</feature>
<keyword evidence="1" id="KW-0472">Membrane</keyword>
<comment type="caution">
    <text evidence="3">The sequence shown here is derived from an EMBL/GenBank/DDBJ whole genome shotgun (WGS) entry which is preliminary data.</text>
</comment>
<feature type="transmembrane region" description="Helical" evidence="1">
    <location>
        <begin position="265"/>
        <end position="283"/>
    </location>
</feature>
<feature type="transmembrane region" description="Helical" evidence="1">
    <location>
        <begin position="97"/>
        <end position="126"/>
    </location>
</feature>
<feature type="transmembrane region" description="Helical" evidence="1">
    <location>
        <begin position="132"/>
        <end position="150"/>
    </location>
</feature>
<reference evidence="3 4" key="1">
    <citation type="submission" date="2015-05" db="EMBL/GenBank/DDBJ databases">
        <title>Whole genome sequence and identification of bacterial endophytes from Costus igneus.</title>
        <authorList>
            <person name="Lee Y.P."/>
            <person name="Gan H.M."/>
            <person name="Eng W."/>
            <person name="Wheatley M.S."/>
            <person name="Caraballo A."/>
            <person name="Polter S."/>
            <person name="Savka M.A."/>
            <person name="Hudson A.O."/>
        </authorList>
    </citation>
    <scope>NUCLEOTIDE SEQUENCE [LARGE SCALE GENOMIC DNA]</scope>
    <source>
        <strain evidence="3 4">RIT379</strain>
    </source>
</reference>
<evidence type="ECO:0000256" key="1">
    <source>
        <dbReference type="SAM" id="Phobius"/>
    </source>
</evidence>
<evidence type="ECO:0000313" key="4">
    <source>
        <dbReference type="Proteomes" id="UP000036045"/>
    </source>
</evidence>
<dbReference type="PATRIC" id="fig|1397.4.peg.2904"/>
<feature type="domain" description="DUF418" evidence="2">
    <location>
        <begin position="229"/>
        <end position="367"/>
    </location>
</feature>
<organism evidence="3 4">
    <name type="scientific">Niallia circulans</name>
    <name type="common">Bacillus circulans</name>
    <dbReference type="NCBI Taxonomy" id="1397"/>
    <lineage>
        <taxon>Bacteria</taxon>
        <taxon>Bacillati</taxon>
        <taxon>Bacillota</taxon>
        <taxon>Bacilli</taxon>
        <taxon>Bacillales</taxon>
        <taxon>Bacillaceae</taxon>
        <taxon>Niallia</taxon>
    </lineage>
</organism>
<evidence type="ECO:0000313" key="3">
    <source>
        <dbReference type="EMBL" id="KLV22901.1"/>
    </source>
</evidence>
<keyword evidence="1" id="KW-1133">Transmembrane helix</keyword>
<name>A0A0J1IAB3_NIACI</name>
<dbReference type="PANTHER" id="PTHR30590">
    <property type="entry name" value="INNER MEMBRANE PROTEIN"/>
    <property type="match status" value="1"/>
</dbReference>
<proteinExistence type="predicted"/>
<accession>A0A0J1IAB3</accession>
<feature type="transmembrane region" description="Helical" evidence="1">
    <location>
        <begin position="53"/>
        <end position="77"/>
    </location>
</feature>
<sequence length="378" mass="43484">MKKERIHSIDIIRGFAILGIAFANILPLSGPHLYESSPSSIWMDPIDKLVESILFIFAEGNFYSLFSILFGFSAIIFMENAEDKGYNPYYIFSKRLWILFAIGFLHAFFIFYGDILMIYAVIGLFLLPVYKVPGRVIMLLIGIFMIPMLFELMKILLFDYQIAAVDYNLLQNVIINYQTGGRIALLQNTVDWLTIYSIENLPSLFCSIYPMFLLGMILGKNKALITNIKGIHKLMWGISGSIGIAIKTLAIIYSDSYFLIRLSEIFGNISMSIFYGLSILLLLKKTGKHFKLIANIGKTSMSNYLFQTTCCFFMFKVFKLYAQVSPGHLVFLSIALISIQILLSNWWLKKHKQGPIESVWRKLTYYKRTPFYNRVDKK</sequence>
<protein>
    <recommendedName>
        <fullName evidence="2">DUF418 domain-containing protein</fullName>
    </recommendedName>
</protein>
<dbReference type="Proteomes" id="UP000036045">
    <property type="component" value="Unassembled WGS sequence"/>
</dbReference>